<comment type="caution">
    <text evidence="1">The sequence shown here is derived from an EMBL/GenBank/DDBJ whole genome shotgun (WGS) entry which is preliminary data.</text>
</comment>
<proteinExistence type="predicted"/>
<reference evidence="1" key="1">
    <citation type="submission" date="2021-02" db="EMBL/GenBank/DDBJ databases">
        <authorList>
            <person name="Nowell W R."/>
        </authorList>
    </citation>
    <scope>NUCLEOTIDE SEQUENCE</scope>
</reference>
<dbReference type="AlphaFoldDB" id="A0A815UET1"/>
<accession>A0A815UET1</accession>
<dbReference type="EMBL" id="CAJNOR010004603">
    <property type="protein sequence ID" value="CAF1515225.1"/>
    <property type="molecule type" value="Genomic_DNA"/>
</dbReference>
<organism evidence="1 2">
    <name type="scientific">Adineta ricciae</name>
    <name type="common">Rotifer</name>
    <dbReference type="NCBI Taxonomy" id="249248"/>
    <lineage>
        <taxon>Eukaryota</taxon>
        <taxon>Metazoa</taxon>
        <taxon>Spiralia</taxon>
        <taxon>Gnathifera</taxon>
        <taxon>Rotifera</taxon>
        <taxon>Eurotatoria</taxon>
        <taxon>Bdelloidea</taxon>
        <taxon>Adinetida</taxon>
        <taxon>Adinetidae</taxon>
        <taxon>Adineta</taxon>
    </lineage>
</organism>
<name>A0A815UET1_ADIRI</name>
<keyword evidence="2" id="KW-1185">Reference proteome</keyword>
<evidence type="ECO:0000313" key="1">
    <source>
        <dbReference type="EMBL" id="CAF1515225.1"/>
    </source>
</evidence>
<evidence type="ECO:0000313" key="2">
    <source>
        <dbReference type="Proteomes" id="UP000663828"/>
    </source>
</evidence>
<gene>
    <name evidence="1" type="ORF">XAT740_LOCUS40455</name>
</gene>
<protein>
    <submittedName>
        <fullName evidence="1">Uncharacterized protein</fullName>
    </submittedName>
</protein>
<sequence>MGSSNLATILFSNCNKNTVLIACRQSGNAVLDVAAVGNHADVLYICSTITNCLNVVNGVCWYYSDNYSWNFVPGSDNVTRNSYDTIFSTNSNYRMC</sequence>
<dbReference type="Proteomes" id="UP000663828">
    <property type="component" value="Unassembled WGS sequence"/>
</dbReference>